<dbReference type="OrthoDB" id="10259622at2759"/>
<gene>
    <name evidence="3" type="ORF">DL546_003248</name>
</gene>
<feature type="region of interest" description="Disordered" evidence="1">
    <location>
        <begin position="365"/>
        <end position="468"/>
    </location>
</feature>
<feature type="region of interest" description="Disordered" evidence="1">
    <location>
        <begin position="1"/>
        <end position="83"/>
    </location>
</feature>
<feature type="compositionally biased region" description="Basic and acidic residues" evidence="1">
    <location>
        <begin position="367"/>
        <end position="387"/>
    </location>
</feature>
<evidence type="ECO:0008006" key="5">
    <source>
        <dbReference type="Google" id="ProtNLM"/>
    </source>
</evidence>
<dbReference type="STRING" id="177199.A0A420Y2L7"/>
<feature type="compositionally biased region" description="Basic and acidic residues" evidence="1">
    <location>
        <begin position="438"/>
        <end position="447"/>
    </location>
</feature>
<keyword evidence="2" id="KW-0472">Membrane</keyword>
<name>A0A420Y2L7_9PEZI</name>
<evidence type="ECO:0000313" key="4">
    <source>
        <dbReference type="Proteomes" id="UP000275385"/>
    </source>
</evidence>
<feature type="compositionally biased region" description="Polar residues" evidence="1">
    <location>
        <begin position="422"/>
        <end position="437"/>
    </location>
</feature>
<evidence type="ECO:0000313" key="3">
    <source>
        <dbReference type="EMBL" id="RKU42117.1"/>
    </source>
</evidence>
<accession>A0A420Y2L7</accession>
<sequence length="1023" mass="112444">MEELHTSYHHPFHPTRGIASRPATPRSDWEDWEDWEDDEPVTPIDEGDEPLIDVTTAGPKQSSTKQATTKTIQSRVSNAKRQSISRVARLKSRKRLRGQNANLGIKLDTDIAKYRQQLPPQPVHMSQQTGSSEPRRGKFVDAAALKALEGSPSTATVGSFHWLRKKSKGKGKAVPIEMTPTPATAHVDEGWSPQASTLGNKITIGIELPEGTEQTISPQTALIETPQEFPIMLSPPLDRQQQPLGPLQPQVSVWSPDTEYTNSAYPSSAGASSLRSQPFSPERQGDVPPVPSIPADAPYRGRRRTTLIEDDIDLTTPVTLFEEGSPIAPQKSLKVLPSKTPISASRSHGWWDQILSPFVTSPEAMSAEERSTQEEEWWKDTDQKNRSQESPLAIRRQTELSIVPPTGTEKRDLAIVTEESEVSPTVASSSASIQQQRPTEHTMHTTEKAQPSAIPSEAPPPYSPPARKERVTPVRYRAVFPPGHDLNTMYPPSPGPPSAAMTGTMTSQGGINLTEVPLTPPPADTMPLPPRPVGSFVPGDHFLADLGRGERQKVEKQRRRHEKEEYLARRAGGFWRGRWCIPATGCFGRPGREGRKRRRICCGILMGVIGLIILAVVLGVLLTKHHPQEVAEYSPWLNLTNFPPMPTGISTVVGEDNAIVNQACANPPTLWQCTLPKEQASEAAPFKPEQPKFIFQIQFDNSSDQAWNATAREPLVSRRGLRKYASGFRFRQRDTLSTSSFQPIPPPPTFQEMFFLGNTTDNIQSSEKAGEPTPFYITLLSSVNSTLDPNGLSRRQAASDGSMPPNYFNTTNFPVPDLNPNNTGAPARLVPHPVQQPLRLYDRGLPTEHYGFYTYFNKTIYLKSVSTLNSSTLTQGQVPADLSGGSLETEANFLIIWVSTRFKIEIFTRLSLNTTRFVGGNPLDTPFGSVGNDTRPGSFPYPVAVTVDTHGGDRVHKGTWAYRVNDRQEIDTVDFLFVANNQDVNGARVNPADTGDASLGGFDGGHGGCVCGWRSYVGTNGGT</sequence>
<feature type="compositionally biased region" description="Acidic residues" evidence="1">
    <location>
        <begin position="30"/>
        <end position="51"/>
    </location>
</feature>
<feature type="compositionally biased region" description="Low complexity" evidence="1">
    <location>
        <begin position="236"/>
        <end position="250"/>
    </location>
</feature>
<reference evidence="3 4" key="1">
    <citation type="submission" date="2018-08" db="EMBL/GenBank/DDBJ databases">
        <title>Draft genome of the lignicolous fungus Coniochaeta pulveracea.</title>
        <authorList>
            <person name="Borstlap C.J."/>
            <person name="De Witt R.N."/>
            <person name="Botha A."/>
            <person name="Volschenk H."/>
        </authorList>
    </citation>
    <scope>NUCLEOTIDE SEQUENCE [LARGE SCALE GENOMIC DNA]</scope>
    <source>
        <strain evidence="3 4">CAB683</strain>
    </source>
</reference>
<protein>
    <recommendedName>
        <fullName evidence="5">Glycoprotease family protein</fullName>
    </recommendedName>
</protein>
<comment type="caution">
    <text evidence="3">The sequence shown here is derived from an EMBL/GenBank/DDBJ whole genome shotgun (WGS) entry which is preliminary data.</text>
</comment>
<dbReference type="Proteomes" id="UP000275385">
    <property type="component" value="Unassembled WGS sequence"/>
</dbReference>
<evidence type="ECO:0000256" key="2">
    <source>
        <dbReference type="SAM" id="Phobius"/>
    </source>
</evidence>
<feature type="compositionally biased region" description="Low complexity" evidence="1">
    <location>
        <begin position="60"/>
        <end position="74"/>
    </location>
</feature>
<feature type="region of interest" description="Disordered" evidence="1">
    <location>
        <begin position="236"/>
        <end position="302"/>
    </location>
</feature>
<dbReference type="EMBL" id="QVQW01000061">
    <property type="protein sequence ID" value="RKU42117.1"/>
    <property type="molecule type" value="Genomic_DNA"/>
</dbReference>
<feature type="transmembrane region" description="Helical" evidence="2">
    <location>
        <begin position="600"/>
        <end position="622"/>
    </location>
</feature>
<organism evidence="3 4">
    <name type="scientific">Coniochaeta pulveracea</name>
    <dbReference type="NCBI Taxonomy" id="177199"/>
    <lineage>
        <taxon>Eukaryota</taxon>
        <taxon>Fungi</taxon>
        <taxon>Dikarya</taxon>
        <taxon>Ascomycota</taxon>
        <taxon>Pezizomycotina</taxon>
        <taxon>Sordariomycetes</taxon>
        <taxon>Sordariomycetidae</taxon>
        <taxon>Coniochaetales</taxon>
        <taxon>Coniochaetaceae</taxon>
        <taxon>Coniochaeta</taxon>
    </lineage>
</organism>
<dbReference type="AlphaFoldDB" id="A0A420Y2L7"/>
<keyword evidence="2" id="KW-0812">Transmembrane</keyword>
<proteinExistence type="predicted"/>
<keyword evidence="2" id="KW-1133">Transmembrane helix</keyword>
<feature type="compositionally biased region" description="Polar residues" evidence="1">
    <location>
        <begin position="251"/>
        <end position="279"/>
    </location>
</feature>
<keyword evidence="4" id="KW-1185">Reference proteome</keyword>
<evidence type="ECO:0000256" key="1">
    <source>
        <dbReference type="SAM" id="MobiDB-lite"/>
    </source>
</evidence>